<protein>
    <submittedName>
        <fullName evidence="2">TIM barrel protein</fullName>
    </submittedName>
</protein>
<dbReference type="InterPro" id="IPR013022">
    <property type="entry name" value="Xyl_isomerase-like_TIM-brl"/>
</dbReference>
<keyword evidence="3" id="KW-1185">Reference proteome</keyword>
<reference evidence="2" key="1">
    <citation type="submission" date="2023-03" db="EMBL/GenBank/DDBJ databases">
        <title>Multiphase analysis and comparison of six strains from genera Psychromarinibacter, Lutimaribacter, and Maritimibacter, including a novel species: Psychromarinibacter sediminicola sp. nov.</title>
        <authorList>
            <person name="Wang Y.-H."/>
            <person name="Ye M.-Q."/>
            <person name="Du Z.-J."/>
        </authorList>
    </citation>
    <scope>NUCLEOTIDE SEQUENCE</scope>
    <source>
        <strain evidence="2">C21-152</strain>
    </source>
</reference>
<gene>
    <name evidence="2" type="ORF">P1J78_07025</name>
</gene>
<name>A0AAE3NR07_9RHOB</name>
<dbReference type="Gene3D" id="3.20.20.150">
    <property type="entry name" value="Divalent-metal-dependent TIM barrel enzymes"/>
    <property type="match status" value="1"/>
</dbReference>
<proteinExistence type="predicted"/>
<accession>A0AAE3NR07</accession>
<dbReference type="Pfam" id="PF01261">
    <property type="entry name" value="AP_endonuc_2"/>
    <property type="match status" value="1"/>
</dbReference>
<sequence>MHFAINHISAPKLSVEDFFAMARRLGVRQVEIRNDLPDVVNTTPAADVKAGAAAAGVGILSINALYPFNVWSGDLPERAAALADYAASCGAGALVLCPLNDGTPVAHDDLVAALRHMAPILRDRGLTGLVEPLGFPISSMRTKQQAVAAIDEAGGADVYKLVHDSFHHHLAGETELFPDRTGLVHISGVADPAVAVADMLDAHRGLVDDRDRLGNIPQLRALREAGYDGPVSFEPFAQEVHDLDDPEAALRESIAFVAAAVNRAPAQ</sequence>
<organism evidence="2 3">
    <name type="scientific">Psychromarinibacter sediminicola</name>
    <dbReference type="NCBI Taxonomy" id="3033385"/>
    <lineage>
        <taxon>Bacteria</taxon>
        <taxon>Pseudomonadati</taxon>
        <taxon>Pseudomonadota</taxon>
        <taxon>Alphaproteobacteria</taxon>
        <taxon>Rhodobacterales</taxon>
        <taxon>Paracoccaceae</taxon>
        <taxon>Psychromarinibacter</taxon>
    </lineage>
</organism>
<evidence type="ECO:0000313" key="3">
    <source>
        <dbReference type="Proteomes" id="UP001220964"/>
    </source>
</evidence>
<evidence type="ECO:0000313" key="2">
    <source>
        <dbReference type="EMBL" id="MDF0600477.1"/>
    </source>
</evidence>
<dbReference type="InterPro" id="IPR036237">
    <property type="entry name" value="Xyl_isomerase-like_sf"/>
</dbReference>
<dbReference type="EMBL" id="JARGYC010000013">
    <property type="protein sequence ID" value="MDF0600477.1"/>
    <property type="molecule type" value="Genomic_DNA"/>
</dbReference>
<dbReference type="InterPro" id="IPR014621">
    <property type="entry name" value="UCP036778_sugar_epimerase"/>
</dbReference>
<dbReference type="RefSeq" id="WP_275566620.1">
    <property type="nucleotide sequence ID" value="NZ_JARGYC010000013.1"/>
</dbReference>
<evidence type="ECO:0000259" key="1">
    <source>
        <dbReference type="Pfam" id="PF01261"/>
    </source>
</evidence>
<dbReference type="SUPFAM" id="SSF51658">
    <property type="entry name" value="Xylose isomerase-like"/>
    <property type="match status" value="1"/>
</dbReference>
<feature type="domain" description="Xylose isomerase-like TIM barrel" evidence="1">
    <location>
        <begin position="19"/>
        <end position="258"/>
    </location>
</feature>
<dbReference type="InterPro" id="IPR050312">
    <property type="entry name" value="IolE/XylAMocC-like"/>
</dbReference>
<dbReference type="PIRSF" id="PIRSF036778">
    <property type="entry name" value="UCP036778"/>
    <property type="match status" value="1"/>
</dbReference>
<dbReference type="PANTHER" id="PTHR12110:SF48">
    <property type="entry name" value="BLL3656 PROTEIN"/>
    <property type="match status" value="1"/>
</dbReference>
<comment type="caution">
    <text evidence="2">The sequence shown here is derived from an EMBL/GenBank/DDBJ whole genome shotgun (WGS) entry which is preliminary data.</text>
</comment>
<dbReference type="PANTHER" id="PTHR12110">
    <property type="entry name" value="HYDROXYPYRUVATE ISOMERASE"/>
    <property type="match status" value="1"/>
</dbReference>
<dbReference type="AlphaFoldDB" id="A0AAE3NR07"/>
<dbReference type="Proteomes" id="UP001220964">
    <property type="component" value="Unassembled WGS sequence"/>
</dbReference>